<dbReference type="Proteomes" id="UP000830781">
    <property type="component" value="Chromosome"/>
</dbReference>
<dbReference type="PROSITE" id="PS50198">
    <property type="entry name" value="PPIC_PPIASE_2"/>
    <property type="match status" value="1"/>
</dbReference>
<name>A0AAX3AFW2_9RHOB</name>
<dbReference type="Gene3D" id="1.10.4030.10">
    <property type="entry name" value="Porin chaperone SurA, peptide-binding domain"/>
    <property type="match status" value="1"/>
</dbReference>
<reference evidence="9" key="1">
    <citation type="journal article" date="2022" name="Microorganisms">
        <title>Beyond the ABCs#Discovery of Three New Plasmid Types in Rhodobacterales (RepQ, RepY, RepW).</title>
        <authorList>
            <person name="Freese H.M."/>
            <person name="Ringel V."/>
            <person name="Overmann J."/>
            <person name="Petersen J."/>
        </authorList>
    </citation>
    <scope>NUCLEOTIDE SEQUENCE [LARGE SCALE GENOMIC DNA]</scope>
    <source>
        <strain evidence="9">DSM 110277</strain>
    </source>
</reference>
<proteinExistence type="predicted"/>
<accession>A0AAX3AFW2</accession>
<keyword evidence="5" id="KW-0697">Rotamase</keyword>
<dbReference type="AlphaFoldDB" id="A0AAX3AFW2"/>
<keyword evidence="5 8" id="KW-0413">Isomerase</keyword>
<dbReference type="Gene3D" id="3.10.50.40">
    <property type="match status" value="1"/>
</dbReference>
<evidence type="ECO:0000256" key="2">
    <source>
        <dbReference type="ARBA" id="ARBA00022729"/>
    </source>
</evidence>
<dbReference type="Pfam" id="PF00639">
    <property type="entry name" value="Rotamase"/>
    <property type="match status" value="1"/>
</dbReference>
<evidence type="ECO:0000256" key="6">
    <source>
        <dbReference type="SAM" id="SignalP"/>
    </source>
</evidence>
<dbReference type="InterPro" id="IPR050280">
    <property type="entry name" value="OMP_Chaperone_SurA"/>
</dbReference>
<dbReference type="InterPro" id="IPR046357">
    <property type="entry name" value="PPIase_dom_sf"/>
</dbReference>
<evidence type="ECO:0000256" key="5">
    <source>
        <dbReference type="PROSITE-ProRule" id="PRU00278"/>
    </source>
</evidence>
<feature type="chain" id="PRO_5043399311" description="Parvulin-like PPIase" evidence="6">
    <location>
        <begin position="32"/>
        <end position="411"/>
    </location>
</feature>
<dbReference type="InterPro" id="IPR027304">
    <property type="entry name" value="Trigger_fact/SurA_dom_sf"/>
</dbReference>
<dbReference type="PANTHER" id="PTHR47637">
    <property type="entry name" value="CHAPERONE SURA"/>
    <property type="match status" value="1"/>
</dbReference>
<evidence type="ECO:0000313" key="8">
    <source>
        <dbReference type="EMBL" id="UOA23468.1"/>
    </source>
</evidence>
<dbReference type="SUPFAM" id="SSF109998">
    <property type="entry name" value="Triger factor/SurA peptide-binding domain-like"/>
    <property type="match status" value="1"/>
</dbReference>
<dbReference type="InterPro" id="IPR000297">
    <property type="entry name" value="PPIase_PpiC"/>
</dbReference>
<sequence>MWEISKMNLNRLTRSIAVLGLGLMTAAPVSAQNLFAPVAKVNESVVTEFEVQQRQRFLEVLNAPGATREGALTSLIDERLRNEAVAEAGIELTPQGIEDSLAEFASRADLSTEEFTQALGQSGVSRETFRDFVVNSVGWRELVRARYASRVQITDAEINRALGETQGSGVRVLVSEIIIPAPPQQAARVNALAEQISQSKSTAEFSNYASRYSATASRGRGGRLPWQNLTDLPPSLQPLILNLAPGEVTDPLPIPNAVALFQLRDIEETSVAAPTYSEIEYAAYYIPGGRTEPALAQAAQIRDRIDTCDDLYGIAKGQPAEVLERVKKAPSDIPQDVAIELSKLDTGEVSTTLTRANGQTLMLLMMCGRTAAANASASREDVTNALRQERLTGYAEQLLEQLRADARIVRK</sequence>
<feature type="signal peptide" evidence="6">
    <location>
        <begin position="1"/>
        <end position="31"/>
    </location>
</feature>
<dbReference type="SUPFAM" id="SSF54534">
    <property type="entry name" value="FKBP-like"/>
    <property type="match status" value="1"/>
</dbReference>
<keyword evidence="9" id="KW-1185">Reference proteome</keyword>
<dbReference type="GO" id="GO:0003755">
    <property type="term" value="F:peptidyl-prolyl cis-trans isomerase activity"/>
    <property type="evidence" value="ECO:0007669"/>
    <property type="project" value="UniProtKB-KW"/>
</dbReference>
<dbReference type="EMBL" id="CP084959">
    <property type="protein sequence ID" value="UOA23468.1"/>
    <property type="molecule type" value="Genomic_DNA"/>
</dbReference>
<dbReference type="PANTHER" id="PTHR47637:SF1">
    <property type="entry name" value="CHAPERONE SURA"/>
    <property type="match status" value="1"/>
</dbReference>
<protein>
    <recommendedName>
        <fullName evidence="1">Parvulin-like PPIase</fullName>
    </recommendedName>
    <alternativeName>
        <fullName evidence="3">Peptidyl-prolyl cis-trans isomerase plp</fullName>
    </alternativeName>
    <alternativeName>
        <fullName evidence="4">Rotamase plp</fullName>
    </alternativeName>
</protein>
<evidence type="ECO:0000259" key="7">
    <source>
        <dbReference type="PROSITE" id="PS50198"/>
    </source>
</evidence>
<evidence type="ECO:0000256" key="1">
    <source>
        <dbReference type="ARBA" id="ARBA00018370"/>
    </source>
</evidence>
<gene>
    <name evidence="8" type="primary">surA</name>
    <name evidence="8" type="ORF">DSM110277_01891</name>
</gene>
<feature type="domain" description="PpiC" evidence="7">
    <location>
        <begin position="169"/>
        <end position="265"/>
    </location>
</feature>
<evidence type="ECO:0000256" key="4">
    <source>
        <dbReference type="ARBA" id="ARBA00031484"/>
    </source>
</evidence>
<evidence type="ECO:0000313" key="9">
    <source>
        <dbReference type="Proteomes" id="UP000830781"/>
    </source>
</evidence>
<organism evidence="8 9">
    <name type="scientific">Sulfitobacter pontiacus</name>
    <dbReference type="NCBI Taxonomy" id="60137"/>
    <lineage>
        <taxon>Bacteria</taxon>
        <taxon>Pseudomonadati</taxon>
        <taxon>Pseudomonadota</taxon>
        <taxon>Alphaproteobacteria</taxon>
        <taxon>Rhodobacterales</taxon>
        <taxon>Roseobacteraceae</taxon>
        <taxon>Sulfitobacter</taxon>
    </lineage>
</organism>
<keyword evidence="2 6" id="KW-0732">Signal</keyword>
<evidence type="ECO:0000256" key="3">
    <source>
        <dbReference type="ARBA" id="ARBA00030642"/>
    </source>
</evidence>